<dbReference type="Pfam" id="PF08241">
    <property type="entry name" value="Methyltransf_11"/>
    <property type="match status" value="1"/>
</dbReference>
<evidence type="ECO:0000256" key="2">
    <source>
        <dbReference type="ARBA" id="ARBA00022679"/>
    </source>
</evidence>
<dbReference type="PANTHER" id="PTHR13090">
    <property type="entry name" value="ARGININE-HYDROXYLASE NDUFAF5, MITOCHONDRIAL"/>
    <property type="match status" value="1"/>
</dbReference>
<dbReference type="PANTHER" id="PTHR13090:SF1">
    <property type="entry name" value="ARGININE-HYDROXYLASE NDUFAF5, MITOCHONDRIAL"/>
    <property type="match status" value="1"/>
</dbReference>
<dbReference type="GO" id="GO:0008168">
    <property type="term" value="F:methyltransferase activity"/>
    <property type="evidence" value="ECO:0007669"/>
    <property type="project" value="UniProtKB-KW"/>
</dbReference>
<dbReference type="GO" id="GO:0032259">
    <property type="term" value="P:methylation"/>
    <property type="evidence" value="ECO:0007669"/>
    <property type="project" value="UniProtKB-KW"/>
</dbReference>
<reference evidence="5" key="1">
    <citation type="journal article" date="2019" name="Int. J. Syst. Evol. Microbiol.">
        <title>The Global Catalogue of Microorganisms (GCM) 10K type strain sequencing project: providing services to taxonomists for standard genome sequencing and annotation.</title>
        <authorList>
            <consortium name="The Broad Institute Genomics Platform"/>
            <consortium name="The Broad Institute Genome Sequencing Center for Infectious Disease"/>
            <person name="Wu L."/>
            <person name="Ma J."/>
        </authorList>
    </citation>
    <scope>NUCLEOTIDE SEQUENCE [LARGE SCALE GENOMIC DNA]</scope>
    <source>
        <strain evidence="5">KCTC 52366</strain>
    </source>
</reference>
<accession>A0ABV7GJU1</accession>
<feature type="domain" description="Methyltransferase type 11" evidence="3">
    <location>
        <begin position="60"/>
        <end position="115"/>
    </location>
</feature>
<evidence type="ECO:0000313" key="4">
    <source>
        <dbReference type="EMBL" id="MFC3141645.1"/>
    </source>
</evidence>
<organism evidence="4 5">
    <name type="scientific">Psychromarinibacter halotolerans</name>
    <dbReference type="NCBI Taxonomy" id="1775175"/>
    <lineage>
        <taxon>Bacteria</taxon>
        <taxon>Pseudomonadati</taxon>
        <taxon>Pseudomonadota</taxon>
        <taxon>Alphaproteobacteria</taxon>
        <taxon>Rhodobacterales</taxon>
        <taxon>Paracoccaceae</taxon>
        <taxon>Psychromarinibacter</taxon>
    </lineage>
</organism>
<dbReference type="SUPFAM" id="SSF53335">
    <property type="entry name" value="S-adenosyl-L-methionine-dependent methyltransferases"/>
    <property type="match status" value="1"/>
</dbReference>
<proteinExistence type="predicted"/>
<evidence type="ECO:0000313" key="5">
    <source>
        <dbReference type="Proteomes" id="UP001595632"/>
    </source>
</evidence>
<evidence type="ECO:0000259" key="3">
    <source>
        <dbReference type="Pfam" id="PF08241"/>
    </source>
</evidence>
<gene>
    <name evidence="4" type="ORF">ACFOGP_02945</name>
</gene>
<dbReference type="Gene3D" id="3.40.50.150">
    <property type="entry name" value="Vaccinia Virus protein VP39"/>
    <property type="match status" value="1"/>
</dbReference>
<dbReference type="Proteomes" id="UP001595632">
    <property type="component" value="Unassembled WGS sequence"/>
</dbReference>
<comment type="caution">
    <text evidence="4">The sequence shown here is derived from an EMBL/GenBank/DDBJ whole genome shotgun (WGS) entry which is preliminary data.</text>
</comment>
<dbReference type="InterPro" id="IPR013216">
    <property type="entry name" value="Methyltransf_11"/>
</dbReference>
<dbReference type="InterPro" id="IPR029063">
    <property type="entry name" value="SAM-dependent_MTases_sf"/>
</dbReference>
<dbReference type="EMBL" id="JBHRTB010000010">
    <property type="protein sequence ID" value="MFC3141645.1"/>
    <property type="molecule type" value="Genomic_DNA"/>
</dbReference>
<evidence type="ECO:0000256" key="1">
    <source>
        <dbReference type="ARBA" id="ARBA00022603"/>
    </source>
</evidence>
<keyword evidence="1 4" id="KW-0489">Methyltransferase</keyword>
<name>A0ABV7GJU1_9RHOB</name>
<sequence>MTTDLTDRSALIRSRERAAAGDPALFLQQDAADDIQERLELVNRTFTSPAVVTPWPDLWRARLPGAKVIADEEVLALDEGAHDLVIHSLSLHWANDPVGQLVQARRALKPDGLFLGALFGGRTLHELRAALAEAEASVSGGLSPRVLPMGEIRDVGALMQRAGFALPVADNLARSVTYADPLRLMLDLRAMGEANVMQARAKGFTRRAVLLDAARRYAEAYATPDGRVSATFETIFLTGWAPDASQPQPLRPGSAAHRLADALDTAEVPLDDPATPRRN</sequence>
<dbReference type="InterPro" id="IPR050602">
    <property type="entry name" value="Malonyl-ACP_OMT"/>
</dbReference>
<protein>
    <submittedName>
        <fullName evidence="4">Methyltransferase domain-containing protein</fullName>
    </submittedName>
</protein>
<keyword evidence="5" id="KW-1185">Reference proteome</keyword>
<keyword evidence="2" id="KW-0808">Transferase</keyword>
<dbReference type="RefSeq" id="WP_275632099.1">
    <property type="nucleotide sequence ID" value="NZ_JARGYD010000002.1"/>
</dbReference>